<feature type="compositionally biased region" description="Basic residues" evidence="2">
    <location>
        <begin position="182"/>
        <end position="194"/>
    </location>
</feature>
<dbReference type="EMBL" id="MKGL01000763">
    <property type="protein sequence ID" value="RNE95981.1"/>
    <property type="molecule type" value="Genomic_DNA"/>
</dbReference>
<protein>
    <submittedName>
        <fullName evidence="3">NUP-1 protein</fullName>
    </submittedName>
</protein>
<dbReference type="SUPFAM" id="SSF57997">
    <property type="entry name" value="Tropomyosin"/>
    <property type="match status" value="1"/>
</dbReference>
<reference evidence="3 4" key="1">
    <citation type="journal article" date="2018" name="BMC Genomics">
        <title>Genomic comparison of Trypanosoma conorhini and Trypanosoma rangeli to Trypanosoma cruzi strains of high and low virulence.</title>
        <authorList>
            <person name="Bradwell K.R."/>
            <person name="Koparde V.N."/>
            <person name="Matveyev A.V."/>
            <person name="Serrano M.G."/>
            <person name="Alves J.M."/>
            <person name="Parikh H."/>
            <person name="Huang B."/>
            <person name="Lee V."/>
            <person name="Espinosa-Alvarez O."/>
            <person name="Ortiz P.A."/>
            <person name="Costa-Martins A.G."/>
            <person name="Teixeira M.M."/>
            <person name="Buck G.A."/>
        </authorList>
    </citation>
    <scope>NUCLEOTIDE SEQUENCE [LARGE SCALE GENOMIC DNA]</scope>
    <source>
        <strain evidence="3 4">AM80</strain>
    </source>
</reference>
<feature type="region of interest" description="Disordered" evidence="2">
    <location>
        <begin position="143"/>
        <end position="194"/>
    </location>
</feature>
<evidence type="ECO:0000256" key="1">
    <source>
        <dbReference type="SAM" id="Coils"/>
    </source>
</evidence>
<accession>A0A422MS28</accession>
<gene>
    <name evidence="3" type="ORF">TraAM80_10038</name>
</gene>
<proteinExistence type="predicted"/>
<organism evidence="3 4">
    <name type="scientific">Trypanosoma rangeli</name>
    <dbReference type="NCBI Taxonomy" id="5698"/>
    <lineage>
        <taxon>Eukaryota</taxon>
        <taxon>Discoba</taxon>
        <taxon>Euglenozoa</taxon>
        <taxon>Kinetoplastea</taxon>
        <taxon>Metakinetoplastina</taxon>
        <taxon>Trypanosomatida</taxon>
        <taxon>Trypanosomatidae</taxon>
        <taxon>Trypanosoma</taxon>
        <taxon>Herpetosoma</taxon>
    </lineage>
</organism>
<feature type="coiled-coil region" evidence="1">
    <location>
        <begin position="75"/>
        <end position="137"/>
    </location>
</feature>
<dbReference type="GeneID" id="40333971"/>
<dbReference type="RefSeq" id="XP_029233478.1">
    <property type="nucleotide sequence ID" value="XM_029386690.1"/>
</dbReference>
<name>A0A422MS28_TRYRA</name>
<comment type="caution">
    <text evidence="3">The sequence shown here is derived from an EMBL/GenBank/DDBJ whole genome shotgun (WGS) entry which is preliminary data.</text>
</comment>
<dbReference type="Proteomes" id="UP000283634">
    <property type="component" value="Unassembled WGS sequence"/>
</dbReference>
<keyword evidence="4" id="KW-1185">Reference proteome</keyword>
<evidence type="ECO:0000313" key="4">
    <source>
        <dbReference type="Proteomes" id="UP000283634"/>
    </source>
</evidence>
<dbReference type="OrthoDB" id="251926at2759"/>
<dbReference type="AlphaFoldDB" id="A0A422MS28"/>
<evidence type="ECO:0000313" key="3">
    <source>
        <dbReference type="EMBL" id="RNE95981.1"/>
    </source>
</evidence>
<feature type="compositionally biased region" description="Basic and acidic residues" evidence="2">
    <location>
        <begin position="143"/>
        <end position="153"/>
    </location>
</feature>
<sequence length="194" mass="21802">LRPFCGCRFACVCVFGGLPQSRAHAVGPLRVLREEVGCLTPSDQQGRGWRRRKRAREVTDAGSKMLQGRVTFLVHALKQKELQRNEAQLDRFEDQITVDTQRLETTSRRSTHLEQTVSELQRTNEELREELGVVKARVLLVHAEHPTSQHGAREPSLTPTPTRGENEERAAPAAPPAATRRPAAKRARSSRSRT</sequence>
<evidence type="ECO:0000256" key="2">
    <source>
        <dbReference type="SAM" id="MobiDB-lite"/>
    </source>
</evidence>
<feature type="non-terminal residue" evidence="3">
    <location>
        <position position="1"/>
    </location>
</feature>
<keyword evidence="1" id="KW-0175">Coiled coil</keyword>